<reference evidence="4" key="1">
    <citation type="journal article" date="2011" name="Nature">
        <title>Genome sequence and analysis of the tuber crop potato.</title>
        <authorList>
            <consortium name="The Potato Genome Sequencing Consortium"/>
        </authorList>
    </citation>
    <scope>NUCLEOTIDE SEQUENCE [LARGE SCALE GENOMIC DNA]</scope>
    <source>
        <strain evidence="4">cv. DM1-3 516 R44</strain>
    </source>
</reference>
<keyword evidence="4" id="KW-1185">Reference proteome</keyword>
<dbReference type="Pfam" id="PF00232">
    <property type="entry name" value="Glyco_hydro_1"/>
    <property type="match status" value="1"/>
</dbReference>
<protein>
    <submittedName>
        <fullName evidence="3">Beta-glucosidase</fullName>
    </submittedName>
</protein>
<sequence>MWEGVSINESLVCSYAETYFKNFGDSMKNWITFNEPRIDVIQDFDIGLQTPGRRCSILLQALCSVENFATEPYIVTHNLLLAHTNFVVDIRGVHDRVGSGFSNIKPNHLCKKF</sequence>
<dbReference type="InterPro" id="IPR017853">
    <property type="entry name" value="GH"/>
</dbReference>
<dbReference type="Gene3D" id="3.20.20.80">
    <property type="entry name" value="Glycosidases"/>
    <property type="match status" value="1"/>
</dbReference>
<dbReference type="PaxDb" id="4113-PGSC0003DMT400003050"/>
<dbReference type="GO" id="GO:0004553">
    <property type="term" value="F:hydrolase activity, hydrolyzing O-glycosyl compounds"/>
    <property type="evidence" value="ECO:0007669"/>
    <property type="project" value="InterPro"/>
</dbReference>
<dbReference type="Proteomes" id="UP000011115">
    <property type="component" value="Unassembled WGS sequence"/>
</dbReference>
<dbReference type="AlphaFoldDB" id="M0ZL31"/>
<dbReference type="PANTHER" id="PTHR10353">
    <property type="entry name" value="GLYCOSYL HYDROLASE"/>
    <property type="match status" value="1"/>
</dbReference>
<dbReference type="OMA" id="WEGVSIN"/>
<dbReference type="InParanoid" id="M0ZL31"/>
<dbReference type="Gramene" id="PGSC0003DMT400003050">
    <property type="protein sequence ID" value="PGSC0003DMT400003050"/>
    <property type="gene ID" value="PGSC0003DMG400001210"/>
</dbReference>
<dbReference type="EnsemblPlants" id="PGSC0003DMT400003050">
    <property type="protein sequence ID" value="PGSC0003DMT400003050"/>
    <property type="gene ID" value="PGSC0003DMG400001210"/>
</dbReference>
<evidence type="ECO:0000313" key="4">
    <source>
        <dbReference type="Proteomes" id="UP000011115"/>
    </source>
</evidence>
<organism evidence="3 4">
    <name type="scientific">Solanum tuberosum</name>
    <name type="common">Potato</name>
    <dbReference type="NCBI Taxonomy" id="4113"/>
    <lineage>
        <taxon>Eukaryota</taxon>
        <taxon>Viridiplantae</taxon>
        <taxon>Streptophyta</taxon>
        <taxon>Embryophyta</taxon>
        <taxon>Tracheophyta</taxon>
        <taxon>Spermatophyta</taxon>
        <taxon>Magnoliopsida</taxon>
        <taxon>eudicotyledons</taxon>
        <taxon>Gunneridae</taxon>
        <taxon>Pentapetalae</taxon>
        <taxon>asterids</taxon>
        <taxon>lamiids</taxon>
        <taxon>Solanales</taxon>
        <taxon>Solanaceae</taxon>
        <taxon>Solanoideae</taxon>
        <taxon>Solaneae</taxon>
        <taxon>Solanum</taxon>
    </lineage>
</organism>
<evidence type="ECO:0000313" key="3">
    <source>
        <dbReference type="EnsemblPlants" id="PGSC0003DMT400003050"/>
    </source>
</evidence>
<comment type="similarity">
    <text evidence="1 2">Belongs to the glycosyl hydrolase 1 family.</text>
</comment>
<dbReference type="PANTHER" id="PTHR10353:SF302">
    <property type="entry name" value="BETA-GLUCOSIDASE 40"/>
    <property type="match status" value="1"/>
</dbReference>
<dbReference type="SUPFAM" id="SSF51445">
    <property type="entry name" value="(Trans)glycosidases"/>
    <property type="match status" value="1"/>
</dbReference>
<dbReference type="eggNOG" id="KOG0626">
    <property type="taxonomic scope" value="Eukaryota"/>
</dbReference>
<proteinExistence type="inferred from homology"/>
<evidence type="ECO:0000256" key="1">
    <source>
        <dbReference type="ARBA" id="ARBA00010838"/>
    </source>
</evidence>
<accession>M0ZL31</accession>
<name>M0ZL31_SOLTU</name>
<evidence type="ECO:0000256" key="2">
    <source>
        <dbReference type="RuleBase" id="RU003690"/>
    </source>
</evidence>
<dbReference type="InterPro" id="IPR001360">
    <property type="entry name" value="Glyco_hydro_1"/>
</dbReference>
<dbReference type="GO" id="GO:0005975">
    <property type="term" value="P:carbohydrate metabolic process"/>
    <property type="evidence" value="ECO:0007669"/>
    <property type="project" value="InterPro"/>
</dbReference>
<dbReference type="HOGENOM" id="CLU_2137911_0_0_1"/>
<reference evidence="3" key="2">
    <citation type="submission" date="2015-06" db="UniProtKB">
        <authorList>
            <consortium name="EnsemblPlants"/>
        </authorList>
    </citation>
    <scope>IDENTIFICATION</scope>
    <source>
        <strain evidence="3">DM1-3 516 R44</strain>
    </source>
</reference>